<dbReference type="RefSeq" id="WP_183345198.1">
    <property type="nucleotide sequence ID" value="NZ_JACHNU010000009.1"/>
</dbReference>
<name>A0A840IIK1_9ACTN</name>
<proteinExistence type="predicted"/>
<protein>
    <submittedName>
        <fullName evidence="1">Uncharacterized protein</fullName>
    </submittedName>
</protein>
<organism evidence="1 2">
    <name type="scientific">Conexibacter arvalis</name>
    <dbReference type="NCBI Taxonomy" id="912552"/>
    <lineage>
        <taxon>Bacteria</taxon>
        <taxon>Bacillati</taxon>
        <taxon>Actinomycetota</taxon>
        <taxon>Thermoleophilia</taxon>
        <taxon>Solirubrobacterales</taxon>
        <taxon>Conexibacteraceae</taxon>
        <taxon>Conexibacter</taxon>
    </lineage>
</organism>
<dbReference type="EMBL" id="JACHNU010000009">
    <property type="protein sequence ID" value="MBB4664812.1"/>
    <property type="molecule type" value="Genomic_DNA"/>
</dbReference>
<comment type="caution">
    <text evidence="1">The sequence shown here is derived from an EMBL/GenBank/DDBJ whole genome shotgun (WGS) entry which is preliminary data.</text>
</comment>
<sequence>MLDGLADTITASLITYDGRELFRPRDSTFSIYADRVAPTYEAMRIDRQRAIGEIVDAAFAQGGWALYAGHKLIEETCGLDCREPRYLELLDAALGFLHDRECSGMCLNAPERERWIETNGSMASFWDLDGSAIPPPGSEPPVAELEIGESRLIARLEEREDSNLVFAERSTDGGLAAVIDSVWSDDDPRRSRTVWKTAGDLPSVLRAVADGLPGVPYWASDELRPYLPVRRSR</sequence>
<reference evidence="1 2" key="1">
    <citation type="submission" date="2020-08" db="EMBL/GenBank/DDBJ databases">
        <title>Genomic Encyclopedia of Archaeal and Bacterial Type Strains, Phase II (KMG-II): from individual species to whole genera.</title>
        <authorList>
            <person name="Goeker M."/>
        </authorList>
    </citation>
    <scope>NUCLEOTIDE SEQUENCE [LARGE SCALE GENOMIC DNA]</scope>
    <source>
        <strain evidence="1 2">DSM 23288</strain>
    </source>
</reference>
<accession>A0A840IIK1</accession>
<dbReference type="AlphaFoldDB" id="A0A840IIK1"/>
<gene>
    <name evidence="1" type="ORF">BDZ31_004430</name>
</gene>
<keyword evidence="2" id="KW-1185">Reference proteome</keyword>
<evidence type="ECO:0000313" key="2">
    <source>
        <dbReference type="Proteomes" id="UP000585272"/>
    </source>
</evidence>
<evidence type="ECO:0000313" key="1">
    <source>
        <dbReference type="EMBL" id="MBB4664812.1"/>
    </source>
</evidence>
<dbReference type="Proteomes" id="UP000585272">
    <property type="component" value="Unassembled WGS sequence"/>
</dbReference>